<evidence type="ECO:0000256" key="3">
    <source>
        <dbReference type="ARBA" id="ARBA00022475"/>
    </source>
</evidence>
<evidence type="ECO:0000259" key="9">
    <source>
        <dbReference type="Pfam" id="PF20501"/>
    </source>
</evidence>
<evidence type="ECO:0000256" key="1">
    <source>
        <dbReference type="ARBA" id="ARBA00004651"/>
    </source>
</evidence>
<accession>X8ISZ5</accession>
<proteinExistence type="inferred from homology"/>
<evidence type="ECO:0000313" key="11">
    <source>
        <dbReference type="Proteomes" id="UP000022645"/>
    </source>
</evidence>
<feature type="transmembrane region" description="Helical" evidence="7">
    <location>
        <begin position="185"/>
        <end position="207"/>
    </location>
</feature>
<dbReference type="InterPro" id="IPR046806">
    <property type="entry name" value="MrpA_C/MbhE"/>
</dbReference>
<evidence type="ECO:0000259" key="8">
    <source>
        <dbReference type="Pfam" id="PF04039"/>
    </source>
</evidence>
<comment type="caution">
    <text evidence="10">The sequence shown here is derived from an EMBL/GenBank/DDBJ whole genome shotgun (WGS) entry which is preliminary data.</text>
</comment>
<keyword evidence="4 7" id="KW-0812">Transmembrane</keyword>
<comment type="subcellular location">
    <subcellularLocation>
        <location evidence="1">Cell membrane</location>
        <topology evidence="1">Multi-pass membrane protein</topology>
    </subcellularLocation>
</comment>
<dbReference type="Pfam" id="PF20501">
    <property type="entry name" value="MbhE"/>
    <property type="match status" value="1"/>
</dbReference>
<feature type="transmembrane region" description="Helical" evidence="7">
    <location>
        <begin position="75"/>
        <end position="93"/>
    </location>
</feature>
<dbReference type="InterPro" id="IPR050622">
    <property type="entry name" value="CPA3_antiporter_subunitB"/>
</dbReference>
<keyword evidence="6 7" id="KW-0472">Membrane</keyword>
<organism evidence="10 11">
    <name type="scientific">Mogibacterium timidum ATCC 33093</name>
    <dbReference type="NCBI Taxonomy" id="1401079"/>
    <lineage>
        <taxon>Bacteria</taxon>
        <taxon>Bacillati</taxon>
        <taxon>Bacillota</taxon>
        <taxon>Clostridia</taxon>
        <taxon>Peptostreptococcales</taxon>
        <taxon>Anaerovoracaceae</taxon>
        <taxon>Mogibacterium</taxon>
    </lineage>
</organism>
<gene>
    <name evidence="10" type="ORF">HMPREF0581_1537</name>
</gene>
<dbReference type="AlphaFoldDB" id="X8ISZ5"/>
<evidence type="ECO:0000256" key="4">
    <source>
        <dbReference type="ARBA" id="ARBA00022692"/>
    </source>
</evidence>
<dbReference type="PANTHER" id="PTHR33932">
    <property type="entry name" value="NA(+)/H(+) ANTIPORTER SUBUNIT B"/>
    <property type="match status" value="1"/>
</dbReference>
<dbReference type="GO" id="GO:0005886">
    <property type="term" value="C:plasma membrane"/>
    <property type="evidence" value="ECO:0007669"/>
    <property type="project" value="UniProtKB-SubCell"/>
</dbReference>
<feature type="transmembrane region" description="Helical" evidence="7">
    <location>
        <begin position="227"/>
        <end position="250"/>
    </location>
</feature>
<evidence type="ECO:0000256" key="2">
    <source>
        <dbReference type="ARBA" id="ARBA00009425"/>
    </source>
</evidence>
<reference evidence="10 11" key="1">
    <citation type="submission" date="2014-01" db="EMBL/GenBank/DDBJ databases">
        <authorList>
            <person name="Durkin A.S."/>
            <person name="McCorrison J."/>
            <person name="Torralba M."/>
            <person name="Gillis M."/>
            <person name="Haft D.H."/>
            <person name="Methe B."/>
            <person name="Sutton G."/>
            <person name="Nelson K.E."/>
        </authorList>
    </citation>
    <scope>NUCLEOTIDE SEQUENCE [LARGE SCALE GENOMIC DNA]</scope>
    <source>
        <strain evidence="10 11">ATCC 33093</strain>
    </source>
</reference>
<dbReference type="PANTHER" id="PTHR33932:SF4">
    <property type="entry name" value="NA(+)_H(+) ANTIPORTER SUBUNIT B"/>
    <property type="match status" value="1"/>
</dbReference>
<name>X8ISZ5_9FIRM</name>
<feature type="transmembrane region" description="Helical" evidence="7">
    <location>
        <begin position="7"/>
        <end position="25"/>
    </location>
</feature>
<feature type="domain" description="Na+/H+ antiporter MnhB subunit-related protein" evidence="8">
    <location>
        <begin position="127"/>
        <end position="247"/>
    </location>
</feature>
<sequence>MQVMRKYVNVTFLIASIVTLFLVVAKLDVLPAIGDVNSAPALHVSKYYIEHAVHDTNSPNMVTAMIVDYRAFDTMFETTVMFLAGIGVIMILANRPKAKNRIVEPKRYFGHRYKLGDPTYKTINKDVMITLLEPLILIYALYVLFHGEVSLGGGFQSGALIALTYIIDILVIPDKKNLFMMTGKNSSSIAGIGVLIYVMTGVVPMFNGGSFMDYTYLPLPVHTAERHAIGILLVEIGVTIGVMGTIITILNAIMKRVRFDDDTDQRVAGK</sequence>
<comment type="similarity">
    <text evidence="2">Belongs to the CPA3 antiporters (TC 2.A.63) subunit B family.</text>
</comment>
<dbReference type="EMBL" id="JALU01000018">
    <property type="protein sequence ID" value="EUC52304.1"/>
    <property type="molecule type" value="Genomic_DNA"/>
</dbReference>
<protein>
    <submittedName>
        <fullName evidence="10">Putative monovalent cation/H+ antiporter subunit B</fullName>
    </submittedName>
</protein>
<keyword evidence="5 7" id="KW-1133">Transmembrane helix</keyword>
<feature type="domain" description="MrpA C-terminal/MbhE" evidence="9">
    <location>
        <begin position="43"/>
        <end position="106"/>
    </location>
</feature>
<feature type="transmembrane region" description="Helical" evidence="7">
    <location>
        <begin position="151"/>
        <end position="173"/>
    </location>
</feature>
<evidence type="ECO:0000256" key="5">
    <source>
        <dbReference type="ARBA" id="ARBA00022989"/>
    </source>
</evidence>
<dbReference type="Pfam" id="PF04039">
    <property type="entry name" value="MnhB"/>
    <property type="match status" value="1"/>
</dbReference>
<dbReference type="Proteomes" id="UP000022645">
    <property type="component" value="Unassembled WGS sequence"/>
</dbReference>
<evidence type="ECO:0000313" key="10">
    <source>
        <dbReference type="EMBL" id="EUC52304.1"/>
    </source>
</evidence>
<keyword evidence="3" id="KW-1003">Cell membrane</keyword>
<evidence type="ECO:0000256" key="7">
    <source>
        <dbReference type="SAM" id="Phobius"/>
    </source>
</evidence>
<feature type="transmembrane region" description="Helical" evidence="7">
    <location>
        <begin position="127"/>
        <end position="145"/>
    </location>
</feature>
<dbReference type="InterPro" id="IPR007182">
    <property type="entry name" value="MnhB"/>
</dbReference>
<evidence type="ECO:0000256" key="6">
    <source>
        <dbReference type="ARBA" id="ARBA00023136"/>
    </source>
</evidence>